<dbReference type="OrthoDB" id="9814620at2"/>
<accession>A0A317DYC4</accession>
<dbReference type="SUPFAM" id="SSF50998">
    <property type="entry name" value="Quinoprotein alcohol dehydrogenase-like"/>
    <property type="match status" value="1"/>
</dbReference>
<gene>
    <name evidence="1" type="ORF">DKG75_20850</name>
</gene>
<comment type="caution">
    <text evidence="1">The sequence shown here is derived from an EMBL/GenBank/DDBJ whole genome shotgun (WGS) entry which is preliminary data.</text>
</comment>
<dbReference type="EMBL" id="QGLF01000007">
    <property type="protein sequence ID" value="PWR17993.1"/>
    <property type="molecule type" value="Genomic_DNA"/>
</dbReference>
<dbReference type="Gene3D" id="2.130.10.10">
    <property type="entry name" value="YVTN repeat-like/Quinoprotein amine dehydrogenase"/>
    <property type="match status" value="1"/>
</dbReference>
<dbReference type="Proteomes" id="UP000246077">
    <property type="component" value="Unassembled WGS sequence"/>
</dbReference>
<dbReference type="AlphaFoldDB" id="A0A317DYC4"/>
<evidence type="ECO:0000313" key="1">
    <source>
        <dbReference type="EMBL" id="PWR17993.1"/>
    </source>
</evidence>
<evidence type="ECO:0008006" key="3">
    <source>
        <dbReference type="Google" id="ProtNLM"/>
    </source>
</evidence>
<sequence>MTSVPPSPASAAVFDRSSRWLGVSRDDGALVVVDTGDRDLARREIALHRGTSLRLLANPHGSGFVSGGSDGRLLAVDPAGEILALAARPHRFIDQVAASSRGHLVWANDHDLTIIGPDEAQNILLPEAPSSLAVSVDARLVVTARAGRIEIRDADKAGVLLRSILFRGAPVKVALSPCKRLVAASLYGGGIGLWRVETGRGGLALTLPAPAVEIAWARDIAGDPVLLGASGDRLFALSPRQPQEPRWFGPGNGRRITAFAFSAEGAVIAIGTEDGEILRYSAWNYGLLEQARPAGGIVAGLAFSAGGYRLGIGYDHGAIAQLAPDSADWVI</sequence>
<organism evidence="1 2">
    <name type="scientific">Zavarzinia compransoris</name>
    <dbReference type="NCBI Taxonomy" id="1264899"/>
    <lineage>
        <taxon>Bacteria</taxon>
        <taxon>Pseudomonadati</taxon>
        <taxon>Pseudomonadota</taxon>
        <taxon>Alphaproteobacteria</taxon>
        <taxon>Rhodospirillales</taxon>
        <taxon>Zavarziniaceae</taxon>
        <taxon>Zavarzinia</taxon>
    </lineage>
</organism>
<name>A0A317DYC4_9PROT</name>
<proteinExistence type="predicted"/>
<keyword evidence="2" id="KW-1185">Reference proteome</keyword>
<dbReference type="InterPro" id="IPR015943">
    <property type="entry name" value="WD40/YVTN_repeat-like_dom_sf"/>
</dbReference>
<dbReference type="RefSeq" id="WP_109923127.1">
    <property type="nucleotide sequence ID" value="NZ_QGLF01000007.1"/>
</dbReference>
<evidence type="ECO:0000313" key="2">
    <source>
        <dbReference type="Proteomes" id="UP000246077"/>
    </source>
</evidence>
<dbReference type="InterPro" id="IPR011047">
    <property type="entry name" value="Quinoprotein_ADH-like_sf"/>
</dbReference>
<reference evidence="2" key="1">
    <citation type="submission" date="2018-05" db="EMBL/GenBank/DDBJ databases">
        <title>Zavarzinia sp. HR-AS.</title>
        <authorList>
            <person name="Lee Y."/>
            <person name="Jeon C.O."/>
        </authorList>
    </citation>
    <scope>NUCLEOTIDE SEQUENCE [LARGE SCALE GENOMIC DNA]</scope>
    <source>
        <strain evidence="2">DSM 1231</strain>
    </source>
</reference>
<protein>
    <recommendedName>
        <fullName evidence="3">Anaphase-promoting complex subunit 4 WD40 domain-containing protein</fullName>
    </recommendedName>
</protein>